<sequence>MVQYENRLLIYLRTVNPQACCPECQQNSRRIHSRYTRSPSDLPCVGQKTQLILQVRRFVCINKSCKRKIFTERLVELVQPYARTTIRLSKVQRQIGFLLGGEPGKQLSRFLGMPCSADTLLRRTHAGSRPDHSSVRVLGVDDWAWRRGQRYGTILCDLEIRQVIDLLPDRTSDSLANWLASHPSVENISRDRGGEYAKGAVQGAPQAIQIADRWHLLKNARETLHKVIDRHQKQVRESVKLVTGHESQFSPNQPHDSFQTSGSSTRLNAENLSRNKKRTMYE</sequence>
<dbReference type="EMBL" id="CP042910">
    <property type="protein sequence ID" value="QEG18221.1"/>
    <property type="molecule type" value="Genomic_DNA"/>
</dbReference>
<name>A0ABX5YR89_9PLAN</name>
<keyword evidence="5" id="KW-1185">Reference proteome</keyword>
<evidence type="ECO:0000313" key="4">
    <source>
        <dbReference type="EMBL" id="QEG18221.1"/>
    </source>
</evidence>
<evidence type="ECO:0000313" key="5">
    <source>
        <dbReference type="Proteomes" id="UP000322887"/>
    </source>
</evidence>
<evidence type="ECO:0000259" key="2">
    <source>
        <dbReference type="Pfam" id="PF01610"/>
    </source>
</evidence>
<accession>A0ABX5YR89</accession>
<dbReference type="InterPro" id="IPR047951">
    <property type="entry name" value="Transpos_ISL3"/>
</dbReference>
<feature type="region of interest" description="Disordered" evidence="1">
    <location>
        <begin position="244"/>
        <end position="282"/>
    </location>
</feature>
<dbReference type="InterPro" id="IPR002560">
    <property type="entry name" value="Transposase_DDE"/>
</dbReference>
<evidence type="ECO:0000256" key="1">
    <source>
        <dbReference type="SAM" id="MobiDB-lite"/>
    </source>
</evidence>
<feature type="domain" description="Transposase IS204/IS1001/IS1096/IS1165 DDE" evidence="2">
    <location>
        <begin position="138"/>
        <end position="279"/>
    </location>
</feature>
<proteinExistence type="predicted"/>
<dbReference type="PANTHER" id="PTHR33498">
    <property type="entry name" value="TRANSPOSASE FOR INSERTION SEQUENCE ELEMENT IS1557"/>
    <property type="match status" value="1"/>
</dbReference>
<protein>
    <submittedName>
        <fullName evidence="4">Transposase</fullName>
    </submittedName>
</protein>
<dbReference type="GeneID" id="98648591"/>
<reference evidence="4 5" key="1">
    <citation type="submission" date="2019-08" db="EMBL/GenBank/DDBJ databases">
        <title>Deep-cultivation of Planctomycetes and their phenomic and genomic characterization uncovers novel biology.</title>
        <authorList>
            <person name="Wiegand S."/>
            <person name="Jogler M."/>
            <person name="Boedeker C."/>
            <person name="Pinto D."/>
            <person name="Vollmers J."/>
            <person name="Rivas-Marin E."/>
            <person name="Kohn T."/>
            <person name="Peeters S.H."/>
            <person name="Heuer A."/>
            <person name="Rast P."/>
            <person name="Oberbeckmann S."/>
            <person name="Bunk B."/>
            <person name="Jeske O."/>
            <person name="Meyerdierks A."/>
            <person name="Storesund J.E."/>
            <person name="Kallscheuer N."/>
            <person name="Luecker S."/>
            <person name="Lage O.M."/>
            <person name="Pohl T."/>
            <person name="Merkel B.J."/>
            <person name="Hornburger P."/>
            <person name="Mueller R.-W."/>
            <person name="Bruemmer F."/>
            <person name="Labrenz M."/>
            <person name="Spormann A.M."/>
            <person name="Op den Camp H."/>
            <person name="Overmann J."/>
            <person name="Amann R."/>
            <person name="Jetten M.S.M."/>
            <person name="Mascher T."/>
            <person name="Medema M.H."/>
            <person name="Devos D.P."/>
            <person name="Kaster A.-K."/>
            <person name="Ovreas L."/>
            <person name="Rohde M."/>
            <person name="Galperin M.Y."/>
            <person name="Jogler C."/>
        </authorList>
    </citation>
    <scope>NUCLEOTIDE SEQUENCE [LARGE SCALE GENOMIC DNA]</scope>
    <source>
        <strain evidence="4 5">DSM 8797</strain>
    </source>
</reference>
<evidence type="ECO:0000259" key="3">
    <source>
        <dbReference type="Pfam" id="PF14690"/>
    </source>
</evidence>
<feature type="domain" description="Transposase IS204/IS1001/IS1096/IS1165 zinc-finger" evidence="3">
    <location>
        <begin position="18"/>
        <end position="60"/>
    </location>
</feature>
<dbReference type="Pfam" id="PF01610">
    <property type="entry name" value="DDE_Tnp_ISL3"/>
    <property type="match status" value="1"/>
</dbReference>
<feature type="compositionally biased region" description="Polar residues" evidence="1">
    <location>
        <begin position="245"/>
        <end position="272"/>
    </location>
</feature>
<dbReference type="Pfam" id="PF14690">
    <property type="entry name" value="Zn_ribbon_ISL3"/>
    <property type="match status" value="1"/>
</dbReference>
<dbReference type="InterPro" id="IPR029261">
    <property type="entry name" value="Transposase_Znf"/>
</dbReference>
<dbReference type="Proteomes" id="UP000322887">
    <property type="component" value="Chromosome"/>
</dbReference>
<dbReference type="RefSeq" id="WP_002646749.1">
    <property type="nucleotide sequence ID" value="NZ_CP042910.1"/>
</dbReference>
<dbReference type="PANTHER" id="PTHR33498:SF1">
    <property type="entry name" value="TRANSPOSASE FOR INSERTION SEQUENCE ELEMENT IS1557"/>
    <property type="match status" value="1"/>
</dbReference>
<gene>
    <name evidence="4" type="ORF">GmarT_41070</name>
</gene>
<dbReference type="NCBIfam" id="NF033550">
    <property type="entry name" value="transpos_ISL3"/>
    <property type="match status" value="1"/>
</dbReference>
<organism evidence="4 5">
    <name type="scientific">Gimesia maris</name>
    <dbReference type="NCBI Taxonomy" id="122"/>
    <lineage>
        <taxon>Bacteria</taxon>
        <taxon>Pseudomonadati</taxon>
        <taxon>Planctomycetota</taxon>
        <taxon>Planctomycetia</taxon>
        <taxon>Planctomycetales</taxon>
        <taxon>Planctomycetaceae</taxon>
        <taxon>Gimesia</taxon>
    </lineage>
</organism>